<dbReference type="InterPro" id="IPR027304">
    <property type="entry name" value="Trigger_fact/SurA_dom_sf"/>
</dbReference>
<dbReference type="EMBL" id="RBWY01000004">
    <property type="protein sequence ID" value="RKS84741.1"/>
    <property type="molecule type" value="Genomic_DNA"/>
</dbReference>
<name>A0A495RBN4_9GAMM</name>
<dbReference type="PROSITE" id="PS50198">
    <property type="entry name" value="PPIC_PPIASE_2"/>
    <property type="match status" value="1"/>
</dbReference>
<comment type="caution">
    <text evidence="11">The sequence shown here is derived from an EMBL/GenBank/DDBJ whole genome shotgun (WGS) entry which is preliminary data.</text>
</comment>
<keyword evidence="2" id="KW-1003">Cell membrane</keyword>
<feature type="transmembrane region" description="Helical" evidence="9">
    <location>
        <begin position="12"/>
        <end position="36"/>
    </location>
</feature>
<reference evidence="11 12" key="1">
    <citation type="submission" date="2018-10" db="EMBL/GenBank/DDBJ databases">
        <title>Genomic Encyclopedia of Type Strains, Phase IV (KMG-IV): sequencing the most valuable type-strain genomes for metagenomic binning, comparative biology and taxonomic classification.</title>
        <authorList>
            <person name="Goeker M."/>
        </authorList>
    </citation>
    <scope>NUCLEOTIDE SEQUENCE [LARGE SCALE GENOMIC DNA]</scope>
    <source>
        <strain evidence="11 12">DSM 22228</strain>
    </source>
</reference>
<dbReference type="Pfam" id="PF13145">
    <property type="entry name" value="Rotamase_2"/>
    <property type="match status" value="1"/>
</dbReference>
<evidence type="ECO:0000259" key="10">
    <source>
        <dbReference type="PROSITE" id="PS50198"/>
    </source>
</evidence>
<evidence type="ECO:0000256" key="4">
    <source>
        <dbReference type="ARBA" id="ARBA00022989"/>
    </source>
</evidence>
<evidence type="ECO:0000256" key="6">
    <source>
        <dbReference type="ARBA" id="ARBA00023186"/>
    </source>
</evidence>
<evidence type="ECO:0000256" key="5">
    <source>
        <dbReference type="ARBA" id="ARBA00023136"/>
    </source>
</evidence>
<keyword evidence="8 11" id="KW-0413">Isomerase</keyword>
<gene>
    <name evidence="11" type="ORF">DES39_1956</name>
</gene>
<organism evidence="11 12">
    <name type="scientific">Orbus hercynius</name>
    <dbReference type="NCBI Taxonomy" id="593135"/>
    <lineage>
        <taxon>Bacteria</taxon>
        <taxon>Pseudomonadati</taxon>
        <taxon>Pseudomonadota</taxon>
        <taxon>Gammaproteobacteria</taxon>
        <taxon>Orbales</taxon>
        <taxon>Orbaceae</taxon>
        <taxon>Orbus</taxon>
    </lineage>
</organism>
<dbReference type="PANTHER" id="PTHR47529">
    <property type="entry name" value="PEPTIDYL-PROLYL CIS-TRANS ISOMERASE D"/>
    <property type="match status" value="1"/>
</dbReference>
<dbReference type="Pfam" id="PF13624">
    <property type="entry name" value="SurA_N_3"/>
    <property type="match status" value="1"/>
</dbReference>
<keyword evidence="6" id="KW-0143">Chaperone</keyword>
<comment type="subcellular location">
    <subcellularLocation>
        <location evidence="1">Cell membrane</location>
        <topology evidence="1">Single-pass type II membrane protein</topology>
    </subcellularLocation>
</comment>
<comment type="similarity">
    <text evidence="7">Belongs to the PpiD chaperone family.</text>
</comment>
<dbReference type="OrthoDB" id="9812372at2"/>
<dbReference type="GO" id="GO:0003755">
    <property type="term" value="F:peptidyl-prolyl cis-trans isomerase activity"/>
    <property type="evidence" value="ECO:0007669"/>
    <property type="project" value="UniProtKB-KW"/>
</dbReference>
<dbReference type="Proteomes" id="UP000278542">
    <property type="component" value="Unassembled WGS sequence"/>
</dbReference>
<dbReference type="GO" id="GO:0005886">
    <property type="term" value="C:plasma membrane"/>
    <property type="evidence" value="ECO:0007669"/>
    <property type="project" value="UniProtKB-SubCell"/>
</dbReference>
<dbReference type="RefSeq" id="WP_121145594.1">
    <property type="nucleotide sequence ID" value="NZ_RBWY01000004.1"/>
</dbReference>
<evidence type="ECO:0000313" key="11">
    <source>
        <dbReference type="EMBL" id="RKS84741.1"/>
    </source>
</evidence>
<keyword evidence="5 9" id="KW-0472">Membrane</keyword>
<evidence type="ECO:0000256" key="7">
    <source>
        <dbReference type="ARBA" id="ARBA00038408"/>
    </source>
</evidence>
<evidence type="ECO:0000256" key="8">
    <source>
        <dbReference type="PROSITE-ProRule" id="PRU00278"/>
    </source>
</evidence>
<evidence type="ECO:0000256" key="1">
    <source>
        <dbReference type="ARBA" id="ARBA00004401"/>
    </source>
</evidence>
<dbReference type="InterPro" id="IPR052029">
    <property type="entry name" value="PpiD_chaperone"/>
</dbReference>
<evidence type="ECO:0000256" key="9">
    <source>
        <dbReference type="SAM" id="Phobius"/>
    </source>
</evidence>
<evidence type="ECO:0000256" key="3">
    <source>
        <dbReference type="ARBA" id="ARBA00022692"/>
    </source>
</evidence>
<dbReference type="SUPFAM" id="SSF109998">
    <property type="entry name" value="Triger factor/SurA peptide-binding domain-like"/>
    <property type="match status" value="1"/>
</dbReference>
<sequence length="607" mass="68753">MMEKIRTAANSVIVKIIFSIIILAFIFTGFSGFLGLGSSHADDARIYIAKVNGEGLSRSAFEAEAQAAERNAGTVMGDDAFIKMLRSSVLAGQIDNFLSYQLAESLGTKISDQQVKNIIRQQPVFFKNGRFNNQLYLELLAANHYTPDAYANSLRSSILQKQVMDALLLSNFVLPTDSDISILENQVRNVYLTNYSIANIDNDEFTVSDDEMKNYYDKNQQEFFHKKRLKMKYITNFLPAIETDTQVTREEIQQHYDQNKPGSFSPEKRFYSFLSFDSLPSAQQEYNTLKQQSTKDRLAIPMDKIGWLNMDDKLPELLHNTKLAKAGEISKPVEQDGIYYIVRLDQVINAKKLPFDYAAADIKSIIYKDKVDKQFQTQQEKLEQSADLPTMEAIAEASGLELYTSNWTYEKESFSIGRFPEIHDEAFSDEMIVDGKPTGKISAIIPIQKYQASYIIQVTDYQDEGISSFEDVKDTIKAKLLAEKKKAVFAKDVEAKLAQLKETGSVKGISFSQRIALTQDITDERIDPKTVQEVFAVVPSVNDTTFGASIISDEQAQFFIITDVQYPKQVEDLSEKLQPELLQLFSNYLAQDLRSNAKIEIMPDVNM</sequence>
<keyword evidence="12" id="KW-1185">Reference proteome</keyword>
<dbReference type="AlphaFoldDB" id="A0A495RBN4"/>
<protein>
    <submittedName>
        <fullName evidence="11">Peptidyl-prolyl cis-trans isomerase D</fullName>
    </submittedName>
</protein>
<proteinExistence type="inferred from homology"/>
<evidence type="ECO:0000256" key="2">
    <source>
        <dbReference type="ARBA" id="ARBA00022475"/>
    </source>
</evidence>
<keyword evidence="8" id="KW-0697">Rotamase</keyword>
<dbReference type="Gene3D" id="1.10.4030.10">
    <property type="entry name" value="Porin chaperone SurA, peptide-binding domain"/>
    <property type="match status" value="1"/>
</dbReference>
<dbReference type="InterPro" id="IPR000297">
    <property type="entry name" value="PPIase_PpiC"/>
</dbReference>
<feature type="domain" description="PpiC" evidence="10">
    <location>
        <begin position="244"/>
        <end position="346"/>
    </location>
</feature>
<dbReference type="PANTHER" id="PTHR47529:SF1">
    <property type="entry name" value="PERIPLASMIC CHAPERONE PPID"/>
    <property type="match status" value="1"/>
</dbReference>
<keyword evidence="4 9" id="KW-1133">Transmembrane helix</keyword>
<keyword evidence="3 9" id="KW-0812">Transmembrane</keyword>
<accession>A0A495RBN4</accession>
<evidence type="ECO:0000313" key="12">
    <source>
        <dbReference type="Proteomes" id="UP000278542"/>
    </source>
</evidence>